<keyword evidence="5 6" id="KW-0067">ATP-binding</keyword>
<comment type="pathway">
    <text evidence="6">Metabolic intermediate biosynthesis; acetyl-CoA biosynthesis; acetyl-CoA from acetate: step 1/2.</text>
</comment>
<evidence type="ECO:0000256" key="6">
    <source>
        <dbReference type="HAMAP-Rule" id="MF_00020"/>
    </source>
</evidence>
<keyword evidence="3 6" id="KW-0547">Nucleotide-binding</keyword>
<feature type="binding site" evidence="6">
    <location>
        <begin position="284"/>
        <end position="286"/>
    </location>
    <ligand>
        <name>ATP</name>
        <dbReference type="ChEBI" id="CHEBI:30616"/>
    </ligand>
</feature>
<dbReference type="Proteomes" id="UP000198741">
    <property type="component" value="Chromosome I"/>
</dbReference>
<evidence type="ECO:0000256" key="3">
    <source>
        <dbReference type="ARBA" id="ARBA00022741"/>
    </source>
</evidence>
<dbReference type="GO" id="GO:0006085">
    <property type="term" value="P:acetyl-CoA biosynthetic process"/>
    <property type="evidence" value="ECO:0007669"/>
    <property type="project" value="UniProtKB-UniRule"/>
</dbReference>
<comment type="subcellular location">
    <subcellularLocation>
        <location evidence="6">Cytoplasm</location>
    </subcellularLocation>
</comment>
<proteinExistence type="inferred from homology"/>
<dbReference type="EMBL" id="LT629710">
    <property type="protein sequence ID" value="SDO81927.1"/>
    <property type="molecule type" value="Genomic_DNA"/>
</dbReference>
<comment type="subunit">
    <text evidence="6">Homodimer.</text>
</comment>
<dbReference type="CDD" id="cd24010">
    <property type="entry name" value="ASKHA_NBD_AcK_PK"/>
    <property type="match status" value="1"/>
</dbReference>
<sequence length="430" mass="44741">MTEGTHRVLVMNSGSSSMKYQLIDVVDGTAVAGGLIERIGQAVGHASHRFAGNETSFDGPIPDHATAVRIMQQLFVDSGRPLQTGAMTAVGHRVVHGGSLFGDPVLIDDEVLRQIRDLSALAPLHNPANATGIEQAMAAFPGVPQVAVFDTAFFRTLPAAAYTYAIDRETAAAQQIRRYGFHGTSHQYVSGRVATVLGRPLEDFNQIVLHLGNGASASAIRGGVAVETSMGLTPLEGLVMGTRSGDLDPGAILHLLRTGGLDVDGLDALLNRRSGLLGLSGVSDFRDLADLVAAGDADATVALDVYCHRIRKYIGAYLAVLGGVDVITFTAGVGENAADVRARIMTGLEGLGISVDPARNAVRSSEPRIISPDGAPVTVMVIPTDEELAIARAAAELVSLVAGTAVSAHPARPGRATVGRRTAPTPRSSS</sequence>
<dbReference type="PANTHER" id="PTHR21060">
    <property type="entry name" value="ACETATE KINASE"/>
    <property type="match status" value="1"/>
</dbReference>
<organism evidence="9 10">
    <name type="scientific">Nakamurella panacisegetis</name>
    <dbReference type="NCBI Taxonomy" id="1090615"/>
    <lineage>
        <taxon>Bacteria</taxon>
        <taxon>Bacillati</taxon>
        <taxon>Actinomycetota</taxon>
        <taxon>Actinomycetes</taxon>
        <taxon>Nakamurellales</taxon>
        <taxon>Nakamurellaceae</taxon>
        <taxon>Nakamurella</taxon>
    </lineage>
</organism>
<dbReference type="GO" id="GO:0008776">
    <property type="term" value="F:acetate kinase activity"/>
    <property type="evidence" value="ECO:0007669"/>
    <property type="project" value="UniProtKB-UniRule"/>
</dbReference>
<dbReference type="PROSITE" id="PS01076">
    <property type="entry name" value="ACETATE_KINASE_2"/>
    <property type="match status" value="1"/>
</dbReference>
<keyword evidence="2 6" id="KW-0808">Transferase</keyword>
<dbReference type="HAMAP" id="MF_00020">
    <property type="entry name" value="Acetate_kinase"/>
    <property type="match status" value="1"/>
</dbReference>
<dbReference type="GO" id="GO:0006083">
    <property type="term" value="P:acetate metabolic process"/>
    <property type="evidence" value="ECO:0007669"/>
    <property type="project" value="TreeGrafter"/>
</dbReference>
<dbReference type="AlphaFoldDB" id="A0A1H0MNH1"/>
<dbReference type="UniPathway" id="UPA00340">
    <property type="reaction ID" value="UER00458"/>
</dbReference>
<dbReference type="InterPro" id="IPR023865">
    <property type="entry name" value="Aliphatic_acid_kinase_CS"/>
</dbReference>
<dbReference type="PIRSF" id="PIRSF000722">
    <property type="entry name" value="Acetate_prop_kin"/>
    <property type="match status" value="1"/>
</dbReference>
<dbReference type="GO" id="GO:0005737">
    <property type="term" value="C:cytoplasm"/>
    <property type="evidence" value="ECO:0007669"/>
    <property type="project" value="UniProtKB-SubCell"/>
</dbReference>
<comment type="similarity">
    <text evidence="1 6 7">Belongs to the acetokinase family.</text>
</comment>
<dbReference type="NCBIfam" id="TIGR00016">
    <property type="entry name" value="ackA"/>
    <property type="match status" value="1"/>
</dbReference>
<evidence type="ECO:0000256" key="8">
    <source>
        <dbReference type="SAM" id="MobiDB-lite"/>
    </source>
</evidence>
<feature type="binding site" evidence="6">
    <location>
        <begin position="332"/>
        <end position="336"/>
    </location>
    <ligand>
        <name>ATP</name>
        <dbReference type="ChEBI" id="CHEBI:30616"/>
    </ligand>
</feature>
<keyword evidence="4 6" id="KW-0418">Kinase</keyword>
<dbReference type="SUPFAM" id="SSF53067">
    <property type="entry name" value="Actin-like ATPase domain"/>
    <property type="match status" value="2"/>
</dbReference>
<dbReference type="PROSITE" id="PS01075">
    <property type="entry name" value="ACETATE_KINASE_1"/>
    <property type="match status" value="1"/>
</dbReference>
<dbReference type="InterPro" id="IPR000890">
    <property type="entry name" value="Aliphatic_acid_kin_short-chain"/>
</dbReference>
<feature type="active site" description="Proton donor/acceptor" evidence="6">
    <location>
        <position position="150"/>
    </location>
</feature>
<evidence type="ECO:0000313" key="10">
    <source>
        <dbReference type="Proteomes" id="UP000198741"/>
    </source>
</evidence>
<keyword evidence="6" id="KW-0460">Magnesium</keyword>
<dbReference type="InterPro" id="IPR043129">
    <property type="entry name" value="ATPase_NBD"/>
</dbReference>
<dbReference type="RefSeq" id="WP_090475872.1">
    <property type="nucleotide sequence ID" value="NZ_LT629710.1"/>
</dbReference>
<feature type="binding site" evidence="6">
    <location>
        <begin position="210"/>
        <end position="214"/>
    </location>
    <ligand>
        <name>ATP</name>
        <dbReference type="ChEBI" id="CHEBI:30616"/>
    </ligand>
</feature>
<dbReference type="PANTHER" id="PTHR21060:SF15">
    <property type="entry name" value="ACETATE KINASE-RELATED"/>
    <property type="match status" value="1"/>
</dbReference>
<feature type="site" description="Transition state stabilizer" evidence="6">
    <location>
        <position position="182"/>
    </location>
</feature>
<feature type="site" description="Transition state stabilizer" evidence="6">
    <location>
        <position position="243"/>
    </location>
</feature>
<evidence type="ECO:0000313" key="9">
    <source>
        <dbReference type="EMBL" id="SDO81927.1"/>
    </source>
</evidence>
<comment type="cofactor">
    <cofactor evidence="6">
        <name>Mg(2+)</name>
        <dbReference type="ChEBI" id="CHEBI:18420"/>
    </cofactor>
    <cofactor evidence="6">
        <name>Mn(2+)</name>
        <dbReference type="ChEBI" id="CHEBI:29035"/>
    </cofactor>
    <text evidence="6">Mg(2+). Can also accept Mn(2+).</text>
</comment>
<dbReference type="EC" id="2.7.2.1" evidence="6"/>
<keyword evidence="10" id="KW-1185">Reference proteome</keyword>
<protein>
    <recommendedName>
        <fullName evidence="6">Acetate kinase</fullName>
        <ecNumber evidence="6">2.7.2.1</ecNumber>
    </recommendedName>
    <alternativeName>
        <fullName evidence="6">Acetokinase</fullName>
    </alternativeName>
</protein>
<dbReference type="InterPro" id="IPR004372">
    <property type="entry name" value="Ac/propionate_kinase"/>
</dbReference>
<dbReference type="GO" id="GO:0000287">
    <property type="term" value="F:magnesium ion binding"/>
    <property type="evidence" value="ECO:0007669"/>
    <property type="project" value="UniProtKB-UniRule"/>
</dbReference>
<evidence type="ECO:0000256" key="4">
    <source>
        <dbReference type="ARBA" id="ARBA00022777"/>
    </source>
</evidence>
<comment type="catalytic activity">
    <reaction evidence="6">
        <text>acetate + ATP = acetyl phosphate + ADP</text>
        <dbReference type="Rhea" id="RHEA:11352"/>
        <dbReference type="ChEBI" id="CHEBI:22191"/>
        <dbReference type="ChEBI" id="CHEBI:30089"/>
        <dbReference type="ChEBI" id="CHEBI:30616"/>
        <dbReference type="ChEBI" id="CHEBI:456216"/>
        <dbReference type="EC" id="2.7.2.1"/>
    </reaction>
</comment>
<dbReference type="Gene3D" id="3.30.420.40">
    <property type="match status" value="2"/>
</dbReference>
<accession>A0A1H0MNH1</accession>
<feature type="binding site" evidence="6">
    <location>
        <position position="19"/>
    </location>
    <ligand>
        <name>ATP</name>
        <dbReference type="ChEBI" id="CHEBI:30616"/>
    </ligand>
</feature>
<dbReference type="OrthoDB" id="9802453at2"/>
<name>A0A1H0MNH1_9ACTN</name>
<keyword evidence="6" id="KW-0479">Metal-binding</keyword>
<evidence type="ECO:0000256" key="1">
    <source>
        <dbReference type="ARBA" id="ARBA00008748"/>
    </source>
</evidence>
<comment type="function">
    <text evidence="6">Catalyzes the formation of acetyl phosphate from acetate and ATP. Can also catalyze the reverse reaction.</text>
</comment>
<dbReference type="PRINTS" id="PR00471">
    <property type="entry name" value="ACETATEKNASE"/>
</dbReference>
<gene>
    <name evidence="6" type="primary">ackA</name>
    <name evidence="9" type="ORF">SAMN04515671_2061</name>
</gene>
<dbReference type="STRING" id="1090615.SAMN04515671_2061"/>
<evidence type="ECO:0000256" key="5">
    <source>
        <dbReference type="ARBA" id="ARBA00022840"/>
    </source>
</evidence>
<dbReference type="Pfam" id="PF00871">
    <property type="entry name" value="Acetate_kinase"/>
    <property type="match status" value="1"/>
</dbReference>
<keyword evidence="6" id="KW-0963">Cytoplasm</keyword>
<evidence type="ECO:0000256" key="7">
    <source>
        <dbReference type="RuleBase" id="RU003835"/>
    </source>
</evidence>
<feature type="binding site" evidence="6">
    <location>
        <position position="386"/>
    </location>
    <ligand>
        <name>Mg(2+)</name>
        <dbReference type="ChEBI" id="CHEBI:18420"/>
    </ligand>
</feature>
<feature type="binding site" evidence="6">
    <location>
        <position position="93"/>
    </location>
    <ligand>
        <name>substrate</name>
    </ligand>
</feature>
<feature type="binding site" evidence="6">
    <location>
        <position position="12"/>
    </location>
    <ligand>
        <name>Mg(2+)</name>
        <dbReference type="ChEBI" id="CHEBI:18420"/>
    </ligand>
</feature>
<feature type="region of interest" description="Disordered" evidence="8">
    <location>
        <begin position="410"/>
        <end position="430"/>
    </location>
</feature>
<evidence type="ECO:0000256" key="2">
    <source>
        <dbReference type="ARBA" id="ARBA00022679"/>
    </source>
</evidence>
<reference evidence="9 10" key="1">
    <citation type="submission" date="2016-10" db="EMBL/GenBank/DDBJ databases">
        <authorList>
            <person name="de Groot N.N."/>
        </authorList>
    </citation>
    <scope>NUCLEOTIDE SEQUENCE [LARGE SCALE GENOMIC DNA]</scope>
    <source>
        <strain evidence="10">P4-7,KCTC 19426,CECT 7604</strain>
    </source>
</reference>
<dbReference type="GO" id="GO:0005524">
    <property type="term" value="F:ATP binding"/>
    <property type="evidence" value="ECO:0007669"/>
    <property type="project" value="UniProtKB-KW"/>
</dbReference>